<dbReference type="PANTHER" id="PTHR35021">
    <property type="match status" value="1"/>
</dbReference>
<proteinExistence type="predicted"/>
<evidence type="ECO:0000313" key="1">
    <source>
        <dbReference type="EMBL" id="PPR81945.1"/>
    </source>
</evidence>
<evidence type="ECO:0000313" key="2">
    <source>
        <dbReference type="Proteomes" id="UP000239757"/>
    </source>
</evidence>
<dbReference type="Proteomes" id="UP000239757">
    <property type="component" value="Unassembled WGS sequence"/>
</dbReference>
<dbReference type="AlphaFoldDB" id="A0A2P5QQG8"/>
<organism evidence="1 2">
    <name type="scientific">Gossypium barbadense</name>
    <name type="common">Sea Island cotton</name>
    <name type="synonym">Hibiscus barbadensis</name>
    <dbReference type="NCBI Taxonomy" id="3634"/>
    <lineage>
        <taxon>Eukaryota</taxon>
        <taxon>Viridiplantae</taxon>
        <taxon>Streptophyta</taxon>
        <taxon>Embryophyta</taxon>
        <taxon>Tracheophyta</taxon>
        <taxon>Spermatophyta</taxon>
        <taxon>Magnoliopsida</taxon>
        <taxon>eudicotyledons</taxon>
        <taxon>Gunneridae</taxon>
        <taxon>Pentapetalae</taxon>
        <taxon>rosids</taxon>
        <taxon>malvids</taxon>
        <taxon>Malvales</taxon>
        <taxon>Malvaceae</taxon>
        <taxon>Malvoideae</taxon>
        <taxon>Gossypium</taxon>
    </lineage>
</organism>
<reference evidence="1 2" key="1">
    <citation type="submission" date="2015-01" db="EMBL/GenBank/DDBJ databases">
        <title>Genome of allotetraploid Gossypium barbadense reveals genomic plasticity and fiber elongation in cotton evolution.</title>
        <authorList>
            <person name="Chen X."/>
            <person name="Liu X."/>
            <person name="Zhao B."/>
            <person name="Zheng H."/>
            <person name="Hu Y."/>
            <person name="Lu G."/>
            <person name="Yang C."/>
            <person name="Chen J."/>
            <person name="Shan C."/>
            <person name="Zhang L."/>
            <person name="Zhou Y."/>
            <person name="Wang L."/>
            <person name="Guo W."/>
            <person name="Bai Y."/>
            <person name="Ruan J."/>
            <person name="Shangguan X."/>
            <person name="Mao Y."/>
            <person name="Jiang J."/>
            <person name="Zhu Y."/>
            <person name="Lei J."/>
            <person name="Kang H."/>
            <person name="Chen S."/>
            <person name="He X."/>
            <person name="Wang R."/>
            <person name="Wang Y."/>
            <person name="Chen J."/>
            <person name="Wang L."/>
            <person name="Yu S."/>
            <person name="Wang B."/>
            <person name="Wei J."/>
            <person name="Song S."/>
            <person name="Lu X."/>
            <person name="Gao Z."/>
            <person name="Gu W."/>
            <person name="Deng X."/>
            <person name="Ma D."/>
            <person name="Wang S."/>
            <person name="Liang W."/>
            <person name="Fang L."/>
            <person name="Cai C."/>
            <person name="Zhu X."/>
            <person name="Zhou B."/>
            <person name="Zhang Y."/>
            <person name="Chen Z."/>
            <person name="Xu S."/>
            <person name="Zhu R."/>
            <person name="Wang S."/>
            <person name="Zhang T."/>
            <person name="Zhao G."/>
        </authorList>
    </citation>
    <scope>NUCLEOTIDE SEQUENCE [LARGE SCALE GENOMIC DNA]</scope>
    <source>
        <strain evidence="2">cv. Xinhai21</strain>
        <tissue evidence="1">Leaf</tissue>
    </source>
</reference>
<gene>
    <name evidence="1" type="ORF">GOBAR_AA38768</name>
</gene>
<protein>
    <submittedName>
        <fullName evidence="1">Uncharacterized protein</fullName>
    </submittedName>
</protein>
<dbReference type="PANTHER" id="PTHR35021:SF8">
    <property type="entry name" value="FIBER PROTEIN FB17"/>
    <property type="match status" value="1"/>
</dbReference>
<dbReference type="EMBL" id="KZ671065">
    <property type="protein sequence ID" value="PPR81945.1"/>
    <property type="molecule type" value="Genomic_DNA"/>
</dbReference>
<name>A0A2P5QQG8_GOSBA</name>
<sequence>MDNIRQSLSLDQIKTQWPVLSDLQETEGKYKDDVLAEDEAKRRLLQVGEKFEKLDRLRSKSYFARPWMKPTREELFSKWIDLENQLHDEDNNKVEYKDFRVLEQALKTTLWGKTPDYLQPIAL</sequence>
<accession>A0A2P5QQG8</accession>